<protein>
    <submittedName>
        <fullName evidence="1">Uncharacterized protein</fullName>
    </submittedName>
</protein>
<accession>A0ABN3EZI7</accession>
<keyword evidence="2" id="KW-1185">Reference proteome</keyword>
<comment type="caution">
    <text evidence="1">The sequence shown here is derived from an EMBL/GenBank/DDBJ whole genome shotgun (WGS) entry which is preliminary data.</text>
</comment>
<organism evidence="1 2">
    <name type="scientific">Kitasatospora cystarginea</name>
    <dbReference type="NCBI Taxonomy" id="58350"/>
    <lineage>
        <taxon>Bacteria</taxon>
        <taxon>Bacillati</taxon>
        <taxon>Actinomycetota</taxon>
        <taxon>Actinomycetes</taxon>
        <taxon>Kitasatosporales</taxon>
        <taxon>Streptomycetaceae</taxon>
        <taxon>Kitasatospora</taxon>
    </lineage>
</organism>
<evidence type="ECO:0000313" key="1">
    <source>
        <dbReference type="EMBL" id="GAA2277802.1"/>
    </source>
</evidence>
<evidence type="ECO:0000313" key="2">
    <source>
        <dbReference type="Proteomes" id="UP001500305"/>
    </source>
</evidence>
<dbReference type="EMBL" id="BAAATR010000059">
    <property type="protein sequence ID" value="GAA2277802.1"/>
    <property type="molecule type" value="Genomic_DNA"/>
</dbReference>
<gene>
    <name evidence="1" type="ORF">GCM10010430_74620</name>
</gene>
<sequence length="52" mass="6082">MVGLLTDDRFGLPLVVEERSCRCPHASEWTRCRVVLRSRLGDQVEVELRFNH</sequence>
<reference evidence="1 2" key="1">
    <citation type="journal article" date="2019" name="Int. J. Syst. Evol. Microbiol.">
        <title>The Global Catalogue of Microorganisms (GCM) 10K type strain sequencing project: providing services to taxonomists for standard genome sequencing and annotation.</title>
        <authorList>
            <consortium name="The Broad Institute Genomics Platform"/>
            <consortium name="The Broad Institute Genome Sequencing Center for Infectious Disease"/>
            <person name="Wu L."/>
            <person name="Ma J."/>
        </authorList>
    </citation>
    <scope>NUCLEOTIDE SEQUENCE [LARGE SCALE GENOMIC DNA]</scope>
    <source>
        <strain evidence="1 2">JCM 7356</strain>
    </source>
</reference>
<proteinExistence type="predicted"/>
<dbReference type="RefSeq" id="WP_344641012.1">
    <property type="nucleotide sequence ID" value="NZ_BAAATR010000059.1"/>
</dbReference>
<dbReference type="Proteomes" id="UP001500305">
    <property type="component" value="Unassembled WGS sequence"/>
</dbReference>
<name>A0ABN3EZI7_9ACTN</name>